<keyword evidence="2" id="KW-1185">Reference proteome</keyword>
<dbReference type="RefSeq" id="WP_203843483.1">
    <property type="nucleotide sequence ID" value="NZ_BAAATV010000037.1"/>
</dbReference>
<reference evidence="1 2" key="1">
    <citation type="submission" date="2021-01" db="EMBL/GenBank/DDBJ databases">
        <title>Whole genome shotgun sequence of Actinoplanes humidus NBRC 14915.</title>
        <authorList>
            <person name="Komaki H."/>
            <person name="Tamura T."/>
        </authorList>
    </citation>
    <scope>NUCLEOTIDE SEQUENCE [LARGE SCALE GENOMIC DNA]</scope>
    <source>
        <strain evidence="1 2">NBRC 14915</strain>
    </source>
</reference>
<name>A0ABQ4A6U9_9ACTN</name>
<sequence length="117" mass="12614">MPLVREILARVFVDDLDRALPTYVNLSGGAEPRIFEFRAVRLAWIGSFLLLQVPPDQRAAYDRVATVLVENIKLAQSIVESGGGAVLEGPADGPNGPRMIARHADGSVFEYIQPGAG</sequence>
<dbReference type="Gene3D" id="3.10.180.10">
    <property type="entry name" value="2,3-Dihydroxybiphenyl 1,2-Dioxygenase, domain 1"/>
    <property type="match status" value="1"/>
</dbReference>
<dbReference type="InterPro" id="IPR029068">
    <property type="entry name" value="Glyas_Bleomycin-R_OHBP_Dase"/>
</dbReference>
<organism evidence="1 2">
    <name type="scientific">Winogradskya humida</name>
    <dbReference type="NCBI Taxonomy" id="113566"/>
    <lineage>
        <taxon>Bacteria</taxon>
        <taxon>Bacillati</taxon>
        <taxon>Actinomycetota</taxon>
        <taxon>Actinomycetes</taxon>
        <taxon>Micromonosporales</taxon>
        <taxon>Micromonosporaceae</taxon>
        <taxon>Winogradskya</taxon>
    </lineage>
</organism>
<evidence type="ECO:0008006" key="3">
    <source>
        <dbReference type="Google" id="ProtNLM"/>
    </source>
</evidence>
<evidence type="ECO:0000313" key="2">
    <source>
        <dbReference type="Proteomes" id="UP000603200"/>
    </source>
</evidence>
<comment type="caution">
    <text evidence="1">The sequence shown here is derived from an EMBL/GenBank/DDBJ whole genome shotgun (WGS) entry which is preliminary data.</text>
</comment>
<dbReference type="Proteomes" id="UP000603200">
    <property type="component" value="Unassembled WGS sequence"/>
</dbReference>
<protein>
    <recommendedName>
        <fullName evidence="3">Enzyme related to lactoylglutathione lyase</fullName>
    </recommendedName>
</protein>
<proteinExistence type="predicted"/>
<dbReference type="EMBL" id="BOMN01000147">
    <property type="protein sequence ID" value="GIE26582.1"/>
    <property type="molecule type" value="Genomic_DNA"/>
</dbReference>
<evidence type="ECO:0000313" key="1">
    <source>
        <dbReference type="EMBL" id="GIE26582.1"/>
    </source>
</evidence>
<accession>A0ABQ4A6U9</accession>
<dbReference type="SUPFAM" id="SSF54593">
    <property type="entry name" value="Glyoxalase/Bleomycin resistance protein/Dihydroxybiphenyl dioxygenase"/>
    <property type="match status" value="1"/>
</dbReference>
<gene>
    <name evidence="1" type="ORF">Ahu01nite_096840</name>
</gene>